<comment type="caution">
    <text evidence="2">The sequence shown here is derived from an EMBL/GenBank/DDBJ whole genome shotgun (WGS) entry which is preliminary data.</text>
</comment>
<evidence type="ECO:0000313" key="2">
    <source>
        <dbReference type="EMBL" id="GAA3673400.1"/>
    </source>
</evidence>
<sequence length="63" mass="6871">MKRSKRTYGLLALGWVILILVGWTAYFTNALTNDVPSVIAIVGIGLGCLLTAVVVAINDRWPR</sequence>
<protein>
    <submittedName>
        <fullName evidence="2">Uncharacterized protein</fullName>
    </submittedName>
</protein>
<gene>
    <name evidence="2" type="ORF">GCM10022224_042040</name>
</gene>
<organism evidence="2 3">
    <name type="scientific">Nonomuraea antimicrobica</name>
    <dbReference type="NCBI Taxonomy" id="561173"/>
    <lineage>
        <taxon>Bacteria</taxon>
        <taxon>Bacillati</taxon>
        <taxon>Actinomycetota</taxon>
        <taxon>Actinomycetes</taxon>
        <taxon>Streptosporangiales</taxon>
        <taxon>Streptosporangiaceae</taxon>
        <taxon>Nonomuraea</taxon>
    </lineage>
</organism>
<keyword evidence="3" id="KW-1185">Reference proteome</keyword>
<name>A0ABP7BY77_9ACTN</name>
<accession>A0ABP7BY77</accession>
<keyword evidence="1" id="KW-0472">Membrane</keyword>
<evidence type="ECO:0000256" key="1">
    <source>
        <dbReference type="SAM" id="Phobius"/>
    </source>
</evidence>
<feature type="transmembrane region" description="Helical" evidence="1">
    <location>
        <begin position="7"/>
        <end position="26"/>
    </location>
</feature>
<keyword evidence="1" id="KW-0812">Transmembrane</keyword>
<feature type="transmembrane region" description="Helical" evidence="1">
    <location>
        <begin position="38"/>
        <end position="57"/>
    </location>
</feature>
<proteinExistence type="predicted"/>
<dbReference type="EMBL" id="BAAAZP010000081">
    <property type="protein sequence ID" value="GAA3673400.1"/>
    <property type="molecule type" value="Genomic_DNA"/>
</dbReference>
<reference evidence="3" key="1">
    <citation type="journal article" date="2019" name="Int. J. Syst. Evol. Microbiol.">
        <title>The Global Catalogue of Microorganisms (GCM) 10K type strain sequencing project: providing services to taxonomists for standard genome sequencing and annotation.</title>
        <authorList>
            <consortium name="The Broad Institute Genomics Platform"/>
            <consortium name="The Broad Institute Genome Sequencing Center for Infectious Disease"/>
            <person name="Wu L."/>
            <person name="Ma J."/>
        </authorList>
    </citation>
    <scope>NUCLEOTIDE SEQUENCE [LARGE SCALE GENOMIC DNA]</scope>
    <source>
        <strain evidence="3">JCM 16904</strain>
    </source>
</reference>
<keyword evidence="1" id="KW-1133">Transmembrane helix</keyword>
<dbReference type="Proteomes" id="UP001500902">
    <property type="component" value="Unassembled WGS sequence"/>
</dbReference>
<dbReference type="RefSeq" id="WP_344880361.1">
    <property type="nucleotide sequence ID" value="NZ_BAAAZP010000081.1"/>
</dbReference>
<evidence type="ECO:0000313" key="3">
    <source>
        <dbReference type="Proteomes" id="UP001500902"/>
    </source>
</evidence>